<dbReference type="Gene3D" id="1.10.287.370">
    <property type="match status" value="1"/>
</dbReference>
<dbReference type="GO" id="GO:0015631">
    <property type="term" value="F:tubulin binding"/>
    <property type="evidence" value="ECO:0007669"/>
    <property type="project" value="TreeGrafter"/>
</dbReference>
<reference evidence="6" key="1">
    <citation type="journal article" date="2004" name="Nature">
        <title>Genome duplication in the teleost fish Tetraodon nigroviridis reveals the early vertebrate proto-karyotype.</title>
        <authorList>
            <person name="Jaillon O."/>
            <person name="Aury J.-M."/>
            <person name="Brunet F."/>
            <person name="Petit J.-L."/>
            <person name="Stange-Thomann N."/>
            <person name="Mauceli E."/>
            <person name="Bouneau L."/>
            <person name="Fischer C."/>
            <person name="Ozouf-Costaz C."/>
            <person name="Bernot A."/>
            <person name="Nicaud S."/>
            <person name="Jaffe D."/>
            <person name="Fisher S."/>
            <person name="Lutfalla G."/>
            <person name="Dossat C."/>
            <person name="Segurens B."/>
            <person name="Dasilva C."/>
            <person name="Salanoubat M."/>
            <person name="Levy M."/>
            <person name="Boudet N."/>
            <person name="Castellano S."/>
            <person name="Anthouard V."/>
            <person name="Jubin C."/>
            <person name="Castelli V."/>
            <person name="Katinka M."/>
            <person name="Vacherie B."/>
            <person name="Biemont C."/>
            <person name="Skalli Z."/>
            <person name="Cattolico L."/>
            <person name="Poulain J."/>
            <person name="De Berardinis V."/>
            <person name="Cruaud C."/>
            <person name="Duprat S."/>
            <person name="Brottier P."/>
            <person name="Coutanceau J.-P."/>
            <person name="Gouzy J."/>
            <person name="Parra G."/>
            <person name="Lardier G."/>
            <person name="Chapple C."/>
            <person name="McKernan K.J."/>
            <person name="McEwan P."/>
            <person name="Bosak S."/>
            <person name="Kellis M."/>
            <person name="Volff J.-N."/>
            <person name="Guigo R."/>
            <person name="Zody M.C."/>
            <person name="Mesirov J."/>
            <person name="Lindblad-Toh K."/>
            <person name="Birren B."/>
            <person name="Nusbaum C."/>
            <person name="Kahn D."/>
            <person name="Robinson-Rechavi M."/>
            <person name="Laudet V."/>
            <person name="Schachter V."/>
            <person name="Quetier F."/>
            <person name="Saurin W."/>
            <person name="Scarpelli C."/>
            <person name="Wincker P."/>
            <person name="Lander E.S."/>
            <person name="Weissenbach J."/>
            <person name="Roest Crollius H."/>
        </authorList>
    </citation>
    <scope>NUCLEOTIDE SEQUENCE</scope>
</reference>
<dbReference type="SUPFAM" id="SSF46579">
    <property type="entry name" value="Prefoldin"/>
    <property type="match status" value="1"/>
</dbReference>
<name>Q6AHV2_PNECA</name>
<dbReference type="GO" id="GO:0007017">
    <property type="term" value="P:microtubule-based process"/>
    <property type="evidence" value="ECO:0007669"/>
    <property type="project" value="TreeGrafter"/>
</dbReference>
<keyword evidence="3 4" id="KW-0143">Chaperone</keyword>
<protein>
    <recommendedName>
        <fullName evidence="4">Prefoldin subunit 3</fullName>
    </recommendedName>
</protein>
<dbReference type="GO" id="GO:0016272">
    <property type="term" value="C:prefoldin complex"/>
    <property type="evidence" value="ECO:0007669"/>
    <property type="project" value="UniProtKB-UniRule"/>
</dbReference>
<comment type="similarity">
    <text evidence="1 4">Belongs to the prefoldin subunit alpha family.</text>
</comment>
<dbReference type="VEuPathDB" id="FungiDB:T552_02250"/>
<accession>Q6AHV2</accession>
<gene>
    <name evidence="6" type="primary">PC18A9.04</name>
</gene>
<dbReference type="Pfam" id="PF02996">
    <property type="entry name" value="Prefoldin"/>
    <property type="match status" value="1"/>
</dbReference>
<dbReference type="InterPro" id="IPR016655">
    <property type="entry name" value="PFD3"/>
</dbReference>
<feature type="coiled-coil region" evidence="5">
    <location>
        <begin position="129"/>
        <end position="163"/>
    </location>
</feature>
<dbReference type="PANTHER" id="PTHR12409">
    <property type="entry name" value="PREFOLDIN SUBUNIT 3"/>
    <property type="match status" value="1"/>
</dbReference>
<dbReference type="AlphaFoldDB" id="Q6AHV2"/>
<sequence>MKSKEAPLNQKGIPTAPFVDKIEDYVTSQEQVEPTLRQFQKLIAKYRFMEISFQRHTAGLLEKIPEMDKTLQMLRFLESKKENKEPFETYFELDDTLYAKAVIPPTNKADIWLGVKANVMIEYPIPEAIEFLLSKLASAKESLKQYEEDLEFVRENITTLEVNIARIYNWVYLIYNIKKKANMNNRM</sequence>
<organism evidence="6">
    <name type="scientific">Pneumocystis carinii</name>
    <dbReference type="NCBI Taxonomy" id="4754"/>
    <lineage>
        <taxon>Eukaryota</taxon>
        <taxon>Fungi</taxon>
        <taxon>Dikarya</taxon>
        <taxon>Ascomycota</taxon>
        <taxon>Taphrinomycotina</taxon>
        <taxon>Pneumocystomycetes</taxon>
        <taxon>Pneumocystaceae</taxon>
        <taxon>Pneumocystis</taxon>
    </lineage>
</organism>
<dbReference type="InterPro" id="IPR009053">
    <property type="entry name" value="Prefoldin"/>
</dbReference>
<dbReference type="GO" id="GO:0006457">
    <property type="term" value="P:protein folding"/>
    <property type="evidence" value="ECO:0007669"/>
    <property type="project" value="UniProtKB-UniRule"/>
</dbReference>
<proteinExistence type="inferred from homology"/>
<evidence type="ECO:0000256" key="5">
    <source>
        <dbReference type="SAM" id="Coils"/>
    </source>
</evidence>
<dbReference type="FunFam" id="1.10.287.370:FF:000001">
    <property type="entry name" value="Prefoldin subunit 3"/>
    <property type="match status" value="1"/>
</dbReference>
<comment type="function">
    <text evidence="4">Binds specifically to cytosolic chaperonin (c-CPN) and transfers target proteins to it. Binds to nascent polypeptide chain and promotes folding in an environment in which there are many competing pathways for nonnative proteins.</text>
</comment>
<keyword evidence="5" id="KW-0175">Coiled coil</keyword>
<dbReference type="EMBL" id="CR716158">
    <property type="protein sequence ID" value="CAH17866.1"/>
    <property type="molecule type" value="Genomic_DNA"/>
</dbReference>
<dbReference type="PANTHER" id="PTHR12409:SF0">
    <property type="entry name" value="PREFOLDIN SUBUNIT 3"/>
    <property type="match status" value="1"/>
</dbReference>
<evidence type="ECO:0000256" key="3">
    <source>
        <dbReference type="ARBA" id="ARBA00023186"/>
    </source>
</evidence>
<evidence type="ECO:0000256" key="4">
    <source>
        <dbReference type="PIRNR" id="PIRNR016396"/>
    </source>
</evidence>
<dbReference type="GO" id="GO:0005737">
    <property type="term" value="C:cytoplasm"/>
    <property type="evidence" value="ECO:0007669"/>
    <property type="project" value="TreeGrafter"/>
</dbReference>
<evidence type="ECO:0000313" key="6">
    <source>
        <dbReference type="EMBL" id="CAH17866.1"/>
    </source>
</evidence>
<dbReference type="GO" id="GO:0007021">
    <property type="term" value="P:tubulin complex assembly"/>
    <property type="evidence" value="ECO:0007669"/>
    <property type="project" value="TreeGrafter"/>
</dbReference>
<reference evidence="6" key="2">
    <citation type="submission" date="2004-08" db="EMBL/GenBank/DDBJ databases">
        <authorList>
            <person name="Renauld H."/>
            <person name="Keely S.P."/>
            <person name="Barrell B."/>
            <person name="Stringer J.R."/>
            <person name="Berriman M."/>
            <person name="Aslett M.A."/>
            <person name="Hall N."/>
        </authorList>
    </citation>
    <scope>NUCLEOTIDE SEQUENCE</scope>
</reference>
<dbReference type="PIRSF" id="PIRSF016396">
    <property type="entry name" value="Prefoldin_subunit_3"/>
    <property type="match status" value="1"/>
</dbReference>
<evidence type="ECO:0000256" key="1">
    <source>
        <dbReference type="ARBA" id="ARBA00010048"/>
    </source>
</evidence>
<dbReference type="InterPro" id="IPR004127">
    <property type="entry name" value="Prefoldin_subunit_alpha"/>
</dbReference>
<evidence type="ECO:0000256" key="2">
    <source>
        <dbReference type="ARBA" id="ARBA00011695"/>
    </source>
</evidence>
<dbReference type="CDD" id="cd23156">
    <property type="entry name" value="Prefoldin_3"/>
    <property type="match status" value="1"/>
</dbReference>
<comment type="subunit">
    <text evidence="2 4">Heterohexamer of two PFD-alpha type and four PFD-beta type subunits.</text>
</comment>